<accession>A0A382CR41</accession>
<dbReference type="EMBL" id="UINC01035612">
    <property type="protein sequence ID" value="SVB28294.1"/>
    <property type="molecule type" value="Genomic_DNA"/>
</dbReference>
<dbReference type="AlphaFoldDB" id="A0A382CR41"/>
<dbReference type="GO" id="GO:0004803">
    <property type="term" value="F:transposase activity"/>
    <property type="evidence" value="ECO:0007669"/>
    <property type="project" value="InterPro"/>
</dbReference>
<dbReference type="Gene3D" id="1.10.10.10">
    <property type="entry name" value="Winged helix-like DNA-binding domain superfamily/Winged helix DNA-binding domain"/>
    <property type="match status" value="1"/>
</dbReference>
<evidence type="ECO:0008006" key="2">
    <source>
        <dbReference type="Google" id="ProtNLM"/>
    </source>
</evidence>
<proteinExistence type="predicted"/>
<evidence type="ECO:0000313" key="1">
    <source>
        <dbReference type="EMBL" id="SVB28294.1"/>
    </source>
</evidence>
<name>A0A382CR41_9ZZZZ</name>
<dbReference type="InterPro" id="IPR009057">
    <property type="entry name" value="Homeodomain-like_sf"/>
</dbReference>
<dbReference type="InterPro" id="IPR036388">
    <property type="entry name" value="WH-like_DNA-bd_sf"/>
</dbReference>
<gene>
    <name evidence="1" type="ORF">METZ01_LOCUS181148</name>
</gene>
<sequence>MSRESGGNNRFSAKRKTEAVLRLLRGEDLELVSREYTVTAATLSHWREAFLAGGQSSLQQKEADRRDGQIQHLQSKVGELTMANDLLEHKIERMERGLPLAGRSSKP</sequence>
<dbReference type="SUPFAM" id="SSF46689">
    <property type="entry name" value="Homeodomain-like"/>
    <property type="match status" value="1"/>
</dbReference>
<dbReference type="GO" id="GO:0006313">
    <property type="term" value="P:DNA transposition"/>
    <property type="evidence" value="ECO:0007669"/>
    <property type="project" value="InterPro"/>
</dbReference>
<organism evidence="1">
    <name type="scientific">marine metagenome</name>
    <dbReference type="NCBI Taxonomy" id="408172"/>
    <lineage>
        <taxon>unclassified sequences</taxon>
        <taxon>metagenomes</taxon>
        <taxon>ecological metagenomes</taxon>
    </lineage>
</organism>
<protein>
    <recommendedName>
        <fullName evidence="2">Transposase</fullName>
    </recommendedName>
</protein>
<reference evidence="1" key="1">
    <citation type="submission" date="2018-05" db="EMBL/GenBank/DDBJ databases">
        <authorList>
            <person name="Lanie J.A."/>
            <person name="Ng W.-L."/>
            <person name="Kazmierczak K.M."/>
            <person name="Andrzejewski T.M."/>
            <person name="Davidsen T.M."/>
            <person name="Wayne K.J."/>
            <person name="Tettelin H."/>
            <person name="Glass J.I."/>
            <person name="Rusch D."/>
            <person name="Podicherti R."/>
            <person name="Tsui H.-C.T."/>
            <person name="Winkler M.E."/>
        </authorList>
    </citation>
    <scope>NUCLEOTIDE SEQUENCE</scope>
</reference>
<dbReference type="GO" id="GO:0003677">
    <property type="term" value="F:DNA binding"/>
    <property type="evidence" value="ECO:0007669"/>
    <property type="project" value="InterPro"/>
</dbReference>